<feature type="active site" description="Schiff-base intermediate with substrate" evidence="5">
    <location>
        <position position="164"/>
    </location>
</feature>
<feature type="binding site" evidence="6">
    <location>
        <position position="206"/>
    </location>
    <ligand>
        <name>pyruvate</name>
        <dbReference type="ChEBI" id="CHEBI:15361"/>
    </ligand>
</feature>
<dbReference type="PRINTS" id="PR00146">
    <property type="entry name" value="DHPICSNTHASE"/>
</dbReference>
<accession>A0A7K3MCM0</accession>
<evidence type="ECO:0000256" key="2">
    <source>
        <dbReference type="ARBA" id="ARBA00023239"/>
    </source>
</evidence>
<evidence type="ECO:0000256" key="1">
    <source>
        <dbReference type="ARBA" id="ARBA00007592"/>
    </source>
</evidence>
<comment type="similarity">
    <text evidence="1 4">Belongs to the DapA family.</text>
</comment>
<dbReference type="InterPro" id="IPR002220">
    <property type="entry name" value="DapA-like"/>
</dbReference>
<dbReference type="GO" id="GO:0008840">
    <property type="term" value="F:4-hydroxy-tetrahydrodipicolinate synthase activity"/>
    <property type="evidence" value="ECO:0007669"/>
    <property type="project" value="TreeGrafter"/>
</dbReference>
<dbReference type="SUPFAM" id="SSF51569">
    <property type="entry name" value="Aldolase"/>
    <property type="match status" value="1"/>
</dbReference>
<evidence type="ECO:0000256" key="3">
    <source>
        <dbReference type="ARBA" id="ARBA00023270"/>
    </source>
</evidence>
<dbReference type="AlphaFoldDB" id="A0A7K3MCM0"/>
<keyword evidence="2 4" id="KW-0456">Lyase</keyword>
<evidence type="ECO:0000256" key="4">
    <source>
        <dbReference type="PIRNR" id="PIRNR001365"/>
    </source>
</evidence>
<comment type="caution">
    <text evidence="7">The sequence shown here is derived from an EMBL/GenBank/DDBJ whole genome shotgun (WGS) entry which is preliminary data.</text>
</comment>
<reference evidence="7 8" key="1">
    <citation type="submission" date="2019-11" db="EMBL/GenBank/DDBJ databases">
        <authorList>
            <person name="Li X.-J."/>
            <person name="Feng X.-M."/>
        </authorList>
    </citation>
    <scope>NUCLEOTIDE SEQUENCE [LARGE SCALE GENOMIC DNA]</scope>
    <source>
        <strain evidence="7 8">XMNu-373</strain>
    </source>
</reference>
<name>A0A7K3MCM0_9ACTN</name>
<organism evidence="7 8">
    <name type="scientific">Phytoactinopolyspora mesophila</name>
    <dbReference type="NCBI Taxonomy" id="2650750"/>
    <lineage>
        <taxon>Bacteria</taxon>
        <taxon>Bacillati</taxon>
        <taxon>Actinomycetota</taxon>
        <taxon>Actinomycetes</taxon>
        <taxon>Jiangellales</taxon>
        <taxon>Jiangellaceae</taxon>
        <taxon>Phytoactinopolyspora</taxon>
    </lineage>
</organism>
<dbReference type="EMBL" id="WLZY01000018">
    <property type="protein sequence ID" value="NDL61069.1"/>
    <property type="molecule type" value="Genomic_DNA"/>
</dbReference>
<dbReference type="Proteomes" id="UP000460435">
    <property type="component" value="Unassembled WGS sequence"/>
</dbReference>
<dbReference type="CDD" id="cd00408">
    <property type="entry name" value="DHDPS-like"/>
    <property type="match status" value="1"/>
</dbReference>
<dbReference type="Pfam" id="PF00701">
    <property type="entry name" value="DHDPS"/>
    <property type="match status" value="1"/>
</dbReference>
<dbReference type="InterPro" id="IPR020624">
    <property type="entry name" value="Schiff_base-form_aldolases_CS"/>
</dbReference>
<evidence type="ECO:0000313" key="8">
    <source>
        <dbReference type="Proteomes" id="UP000460435"/>
    </source>
</evidence>
<gene>
    <name evidence="7" type="ORF">F7O44_28770</name>
</gene>
<evidence type="ECO:0000256" key="5">
    <source>
        <dbReference type="PIRSR" id="PIRSR001365-1"/>
    </source>
</evidence>
<evidence type="ECO:0000313" key="7">
    <source>
        <dbReference type="EMBL" id="NDL61069.1"/>
    </source>
</evidence>
<feature type="active site" description="Proton donor/acceptor" evidence="5">
    <location>
        <position position="136"/>
    </location>
</feature>
<dbReference type="PIRSF" id="PIRSF001365">
    <property type="entry name" value="DHDPS"/>
    <property type="match status" value="1"/>
</dbReference>
<dbReference type="PROSITE" id="PS00665">
    <property type="entry name" value="DHDPS_1"/>
    <property type="match status" value="1"/>
</dbReference>
<proteinExistence type="inferred from homology"/>
<dbReference type="Gene3D" id="3.20.20.70">
    <property type="entry name" value="Aldolase class I"/>
    <property type="match status" value="1"/>
</dbReference>
<dbReference type="InterPro" id="IPR013785">
    <property type="entry name" value="Aldolase_TIM"/>
</dbReference>
<dbReference type="PANTHER" id="PTHR12128:SF66">
    <property type="entry name" value="4-HYDROXY-2-OXOGLUTARATE ALDOLASE, MITOCHONDRIAL"/>
    <property type="match status" value="1"/>
</dbReference>
<keyword evidence="3" id="KW-0704">Schiff base</keyword>
<dbReference type="RefSeq" id="WP_162453790.1">
    <property type="nucleotide sequence ID" value="NZ_WLZY01000018.1"/>
</dbReference>
<dbReference type="PANTHER" id="PTHR12128">
    <property type="entry name" value="DIHYDRODIPICOLINATE SYNTHASE"/>
    <property type="match status" value="1"/>
</dbReference>
<evidence type="ECO:0000256" key="6">
    <source>
        <dbReference type="PIRSR" id="PIRSR001365-2"/>
    </source>
</evidence>
<protein>
    <submittedName>
        <fullName evidence="7">Dihydrodipicolinate synthase family protein</fullName>
    </submittedName>
</protein>
<feature type="binding site" evidence="6">
    <location>
        <position position="48"/>
    </location>
    <ligand>
        <name>pyruvate</name>
        <dbReference type="ChEBI" id="CHEBI:15361"/>
    </ligand>
</feature>
<keyword evidence="8" id="KW-1185">Reference proteome</keyword>
<sequence length="291" mass="30152">MNRPQPQVLTALTTPFGPDGSVDLQAVRTLAARVRDAGVDGVFAAGTTGEFVALTDQERLDTVRAVLDVFPPDQVVAHVGAASARQAEALTRAATRAGARRLAAITPYFLPAGRKAVLDYYRRVVDAADGAPVYAYLFHGLTNTVVEPELLGEIAAIPGLVGVKVSGESAAVAETMLAHLPDGFEFWSGNDGELGEMHRLGATGVVSGCSNVFPQVFVALAAAVADGDAQQEMELGAVAARVVAGLSYGIPAMKVALDALNLPGGAWRIALDDPDAATRADLHALMGELSP</sequence>
<dbReference type="SMART" id="SM01130">
    <property type="entry name" value="DHDPS"/>
    <property type="match status" value="1"/>
</dbReference>